<dbReference type="Proteomes" id="UP000031184">
    <property type="component" value="Unassembled WGS sequence"/>
</dbReference>
<proteinExistence type="predicted"/>
<keyword evidence="1" id="KW-1133">Transmembrane helix</keyword>
<name>A0A0B4EZS8_9FUSO</name>
<comment type="caution">
    <text evidence="2">The sequence shown here is derived from an EMBL/GenBank/DDBJ whole genome shotgun (WGS) entry which is preliminary data.</text>
</comment>
<protein>
    <recommendedName>
        <fullName evidence="4">Type II secretion system protein</fullName>
    </recommendedName>
</protein>
<keyword evidence="1" id="KW-0472">Membrane</keyword>
<evidence type="ECO:0000313" key="2">
    <source>
        <dbReference type="EMBL" id="KID50374.1"/>
    </source>
</evidence>
<evidence type="ECO:0008006" key="4">
    <source>
        <dbReference type="Google" id="ProtNLM"/>
    </source>
</evidence>
<keyword evidence="1" id="KW-0812">Transmembrane</keyword>
<dbReference type="EMBL" id="AUZI01000003">
    <property type="protein sequence ID" value="KID50374.1"/>
    <property type="molecule type" value="Genomic_DNA"/>
</dbReference>
<accession>A0A0B4EZS8</accession>
<feature type="transmembrane region" description="Helical" evidence="1">
    <location>
        <begin position="12"/>
        <end position="33"/>
    </location>
</feature>
<dbReference type="PATRIC" id="fig|1226633.4.peg.9"/>
<organism evidence="2 3">
    <name type="scientific">Fusobacterium necrophorum subsp. funduliforme B35</name>
    <dbReference type="NCBI Taxonomy" id="1226633"/>
    <lineage>
        <taxon>Bacteria</taxon>
        <taxon>Fusobacteriati</taxon>
        <taxon>Fusobacteriota</taxon>
        <taxon>Fusobacteriia</taxon>
        <taxon>Fusobacteriales</taxon>
        <taxon>Fusobacteriaceae</taxon>
        <taxon>Fusobacterium</taxon>
    </lineage>
</organism>
<reference evidence="2 3" key="1">
    <citation type="submission" date="2013-08" db="EMBL/GenBank/DDBJ databases">
        <title>An opportunistic ruminal bacterium that causes liver abscesses in cattle.</title>
        <authorList>
            <person name="Benahmed F.H."/>
            <person name="Rasmussen M."/>
            <person name="Harbottle H."/>
            <person name="Soppet D."/>
            <person name="Nagaraja T.G."/>
            <person name="Davidson M."/>
        </authorList>
    </citation>
    <scope>NUCLEOTIDE SEQUENCE [LARGE SCALE GENOMIC DNA]</scope>
    <source>
        <strain evidence="2 3">B35</strain>
    </source>
</reference>
<dbReference type="AlphaFoldDB" id="A0A0B4EZS8"/>
<evidence type="ECO:0000313" key="3">
    <source>
        <dbReference type="Proteomes" id="UP000031184"/>
    </source>
</evidence>
<gene>
    <name evidence="2" type="ORF">C095_00070</name>
</gene>
<sequence length="137" mass="16631">MCIKNIPMKKKSFILLEIACAITLFMMTFLPFISLQKEILLFFKIEEEQYQERWNRKNAISVFKKKMRNQEVLEGRYYYRDKNWFCTESASSFFIEVKKFSLKSVQTEENIYFYQMFDSKTSDKLWEGWSVVAEKSQ</sequence>
<evidence type="ECO:0000256" key="1">
    <source>
        <dbReference type="SAM" id="Phobius"/>
    </source>
</evidence>